<reference evidence="2 3" key="1">
    <citation type="submission" date="2018-11" db="EMBL/GenBank/DDBJ databases">
        <title>Rhodococcus spongicola sp. nov. and Rhodococcus xishaensis sp. nov. from marine sponges.</title>
        <authorList>
            <person name="Li L."/>
            <person name="Lin H.W."/>
        </authorList>
    </citation>
    <scope>NUCLEOTIDE SEQUENCE [LARGE SCALE GENOMIC DNA]</scope>
    <source>
        <strain evidence="2 3">CCTCC AB2014297</strain>
    </source>
</reference>
<dbReference type="Pfam" id="PF13560">
    <property type="entry name" value="HTH_31"/>
    <property type="match status" value="1"/>
</dbReference>
<dbReference type="Gene3D" id="3.30.450.180">
    <property type="match status" value="1"/>
</dbReference>
<comment type="caution">
    <text evidence="2">The sequence shown here is derived from an EMBL/GenBank/DDBJ whole genome shotgun (WGS) entry which is preliminary data.</text>
</comment>
<dbReference type="SMART" id="SM00530">
    <property type="entry name" value="HTH_XRE"/>
    <property type="match status" value="1"/>
</dbReference>
<feature type="domain" description="HTH cro/C1-type" evidence="1">
    <location>
        <begin position="13"/>
        <end position="67"/>
    </location>
</feature>
<dbReference type="InterPro" id="IPR041413">
    <property type="entry name" value="MLTR_LBD"/>
</dbReference>
<evidence type="ECO:0000313" key="2">
    <source>
        <dbReference type="EMBL" id="RVW08283.1"/>
    </source>
</evidence>
<proteinExistence type="predicted"/>
<dbReference type="Gene3D" id="1.10.260.40">
    <property type="entry name" value="lambda repressor-like DNA-binding domains"/>
    <property type="match status" value="1"/>
</dbReference>
<dbReference type="SUPFAM" id="SSF47413">
    <property type="entry name" value="lambda repressor-like DNA-binding domains"/>
    <property type="match status" value="1"/>
</dbReference>
<evidence type="ECO:0000259" key="1">
    <source>
        <dbReference type="PROSITE" id="PS50943"/>
    </source>
</evidence>
<dbReference type="PANTHER" id="PTHR35010:SF4">
    <property type="entry name" value="BLL5781 PROTEIN"/>
    <property type="match status" value="1"/>
</dbReference>
<dbReference type="Pfam" id="PF17765">
    <property type="entry name" value="MLTR_LBD"/>
    <property type="match status" value="1"/>
</dbReference>
<dbReference type="OrthoDB" id="2959414at2"/>
<dbReference type="Proteomes" id="UP000286208">
    <property type="component" value="Unassembled WGS sequence"/>
</dbReference>
<dbReference type="EMBL" id="RKLP01000009">
    <property type="protein sequence ID" value="RVW08283.1"/>
    <property type="molecule type" value="Genomic_DNA"/>
</dbReference>
<dbReference type="GO" id="GO:0003677">
    <property type="term" value="F:DNA binding"/>
    <property type="evidence" value="ECO:0007669"/>
    <property type="project" value="InterPro"/>
</dbReference>
<dbReference type="InterPro" id="IPR010982">
    <property type="entry name" value="Lambda_DNA-bd_dom_sf"/>
</dbReference>
<protein>
    <submittedName>
        <fullName evidence="2">XRE family transcriptional regulator</fullName>
    </submittedName>
</protein>
<name>A0A438BBA1_9NOCA</name>
<dbReference type="CDD" id="cd00093">
    <property type="entry name" value="HTH_XRE"/>
    <property type="match status" value="1"/>
</dbReference>
<evidence type="ECO:0000313" key="3">
    <source>
        <dbReference type="Proteomes" id="UP000286208"/>
    </source>
</evidence>
<sequence>MTRAQERPVGDQIRWWRGHRRMTQLDLANRAEVSTRHVSFLETGRAKPTRAMLLRLGEHLDIPLRDRNTLLLAAGFAPAFPEHTLTDVPMAVVSDAIRTILAAHAPMPALVVDRHWNLVDANDTVALLTDGAAGRLLEPPVNVLRLSLHPDGMAPRITNLAQWRAHVLHRLDRQIDATGDDELRRLRVELAAYPGGVDPTGPGPALVVPLRVRVGEHDLAFLSTTTVFGTPLDVAVSELAIETFFAADTATAEYLAARR</sequence>
<gene>
    <name evidence="2" type="ORF">EGT67_17965</name>
</gene>
<dbReference type="PANTHER" id="PTHR35010">
    <property type="entry name" value="BLL4672 PROTEIN-RELATED"/>
    <property type="match status" value="1"/>
</dbReference>
<dbReference type="AlphaFoldDB" id="A0A438BBA1"/>
<accession>A0A438BBA1</accession>
<dbReference type="PROSITE" id="PS50943">
    <property type="entry name" value="HTH_CROC1"/>
    <property type="match status" value="1"/>
</dbReference>
<keyword evidence="3" id="KW-1185">Reference proteome</keyword>
<organism evidence="2 3">
    <name type="scientific">Prescottella agglutinans</name>
    <dbReference type="NCBI Taxonomy" id="1644129"/>
    <lineage>
        <taxon>Bacteria</taxon>
        <taxon>Bacillati</taxon>
        <taxon>Actinomycetota</taxon>
        <taxon>Actinomycetes</taxon>
        <taxon>Mycobacteriales</taxon>
        <taxon>Nocardiaceae</taxon>
        <taxon>Prescottella</taxon>
    </lineage>
</organism>
<dbReference type="InterPro" id="IPR001387">
    <property type="entry name" value="Cro/C1-type_HTH"/>
</dbReference>
<dbReference type="RefSeq" id="WP_127917446.1">
    <property type="nucleotide sequence ID" value="NZ_RKLP01000009.1"/>
</dbReference>